<name>A0A4Z0MI92_9BACT</name>
<dbReference type="RefSeq" id="WP_135531279.1">
    <property type="nucleotide sequence ID" value="NZ_SRKZ01000004.1"/>
</dbReference>
<sequence>MIPFITAELSSEEAFWAMFYFVQENYELSNGTFDVSDILSASQPMEFATNGHIDGLASGSRTIAPADNGMVSF</sequence>
<dbReference type="AlphaFoldDB" id="A0A4Z0MI92"/>
<accession>A0A4Z0MI92</accession>
<dbReference type="EMBL" id="SRKZ01000004">
    <property type="protein sequence ID" value="TGD79532.1"/>
    <property type="molecule type" value="Genomic_DNA"/>
</dbReference>
<evidence type="ECO:0000313" key="1">
    <source>
        <dbReference type="EMBL" id="TGD79532.1"/>
    </source>
</evidence>
<gene>
    <name evidence="1" type="ORF">EU557_15010</name>
</gene>
<comment type="caution">
    <text evidence="1">The sequence shown here is derived from an EMBL/GenBank/DDBJ whole genome shotgun (WGS) entry which is preliminary data.</text>
</comment>
<evidence type="ECO:0000313" key="2">
    <source>
        <dbReference type="Proteomes" id="UP000298284"/>
    </source>
</evidence>
<protein>
    <submittedName>
        <fullName evidence="1">Uncharacterized protein</fullName>
    </submittedName>
</protein>
<dbReference type="OrthoDB" id="6400584at2"/>
<proteinExistence type="predicted"/>
<organism evidence="1 2">
    <name type="scientific">Hymenobacter wooponensis</name>
    <dbReference type="NCBI Taxonomy" id="1525360"/>
    <lineage>
        <taxon>Bacteria</taxon>
        <taxon>Pseudomonadati</taxon>
        <taxon>Bacteroidota</taxon>
        <taxon>Cytophagia</taxon>
        <taxon>Cytophagales</taxon>
        <taxon>Hymenobacteraceae</taxon>
        <taxon>Hymenobacter</taxon>
    </lineage>
</organism>
<reference evidence="1 2" key="1">
    <citation type="submission" date="2019-04" db="EMBL/GenBank/DDBJ databases">
        <authorList>
            <person name="Feng G."/>
            <person name="Zhang J."/>
            <person name="Zhu H."/>
        </authorList>
    </citation>
    <scope>NUCLEOTIDE SEQUENCE [LARGE SCALE GENOMIC DNA]</scope>
    <source>
        <strain evidence="1 2">JCM 19491</strain>
    </source>
</reference>
<keyword evidence="2" id="KW-1185">Reference proteome</keyword>
<dbReference type="Proteomes" id="UP000298284">
    <property type="component" value="Unassembled WGS sequence"/>
</dbReference>